<organism evidence="1 2">
    <name type="scientific">Candidatus Taylorbacteria bacterium RIFCSPLOWO2_01_FULL_45_15b</name>
    <dbReference type="NCBI Taxonomy" id="1802319"/>
    <lineage>
        <taxon>Bacteria</taxon>
        <taxon>Candidatus Tayloriibacteriota</taxon>
    </lineage>
</organism>
<evidence type="ECO:0000313" key="2">
    <source>
        <dbReference type="Proteomes" id="UP000176221"/>
    </source>
</evidence>
<accession>A0A1G2N8U0</accession>
<sequence>MFNIADFLKRFTDLKEPAFAEKAAITKVVKSVINVSLTSKCIDIKGTRAYLRVAPAVKALLVIKQGVIAAEVSESTGGKVTEVH</sequence>
<reference evidence="1 2" key="1">
    <citation type="journal article" date="2016" name="Nat. Commun.">
        <title>Thousands of microbial genomes shed light on interconnected biogeochemical processes in an aquifer system.</title>
        <authorList>
            <person name="Anantharaman K."/>
            <person name="Brown C.T."/>
            <person name="Hug L.A."/>
            <person name="Sharon I."/>
            <person name="Castelle C.J."/>
            <person name="Probst A.J."/>
            <person name="Thomas B.C."/>
            <person name="Singh A."/>
            <person name="Wilkins M.J."/>
            <person name="Karaoz U."/>
            <person name="Brodie E.L."/>
            <person name="Williams K.H."/>
            <person name="Hubbard S.S."/>
            <person name="Banfield J.F."/>
        </authorList>
    </citation>
    <scope>NUCLEOTIDE SEQUENCE [LARGE SCALE GENOMIC DNA]</scope>
</reference>
<evidence type="ECO:0000313" key="1">
    <source>
        <dbReference type="EMBL" id="OHA32547.1"/>
    </source>
</evidence>
<dbReference type="AlphaFoldDB" id="A0A1G2N8U0"/>
<gene>
    <name evidence="1" type="ORF">A2928_04150</name>
</gene>
<dbReference type="Proteomes" id="UP000176221">
    <property type="component" value="Unassembled WGS sequence"/>
</dbReference>
<proteinExistence type="predicted"/>
<protein>
    <submittedName>
        <fullName evidence="1">Uncharacterized protein</fullName>
    </submittedName>
</protein>
<name>A0A1G2N8U0_9BACT</name>
<dbReference type="EMBL" id="MHRX01000042">
    <property type="protein sequence ID" value="OHA32547.1"/>
    <property type="molecule type" value="Genomic_DNA"/>
</dbReference>
<comment type="caution">
    <text evidence="1">The sequence shown here is derived from an EMBL/GenBank/DDBJ whole genome shotgun (WGS) entry which is preliminary data.</text>
</comment>